<evidence type="ECO:0000256" key="2">
    <source>
        <dbReference type="ARBA" id="ARBA00009776"/>
    </source>
</evidence>
<dbReference type="PROSITE" id="PS01331">
    <property type="entry name" value="THYMIDYLATE_KINASE"/>
    <property type="match status" value="1"/>
</dbReference>
<comment type="similarity">
    <text evidence="2">Belongs to the thymidylate kinase family.</text>
</comment>
<dbReference type="FunCoup" id="G8ZW73">
    <property type="interactions" value="783"/>
</dbReference>
<evidence type="ECO:0000256" key="7">
    <source>
        <dbReference type="ARBA" id="ARBA00022777"/>
    </source>
</evidence>
<evidence type="ECO:0000313" key="10">
    <source>
        <dbReference type="EMBL" id="CCE92867.1"/>
    </source>
</evidence>
<dbReference type="EMBL" id="HE616747">
    <property type="protein sequence ID" value="CCE92867.1"/>
    <property type="molecule type" value="Genomic_DNA"/>
</dbReference>
<dbReference type="PANTHER" id="PTHR10344">
    <property type="entry name" value="THYMIDYLATE KINASE"/>
    <property type="match status" value="1"/>
</dbReference>
<dbReference type="AlphaFoldDB" id="G8ZW73"/>
<dbReference type="Proteomes" id="UP000005627">
    <property type="component" value="Chromosome 6"/>
</dbReference>
<keyword evidence="5" id="KW-0545">Nucleotide biosynthesis</keyword>
<evidence type="ECO:0000259" key="9">
    <source>
        <dbReference type="Pfam" id="PF02223"/>
    </source>
</evidence>
<dbReference type="GO" id="GO:0006233">
    <property type="term" value="P:dTDP biosynthetic process"/>
    <property type="evidence" value="ECO:0007669"/>
    <property type="project" value="EnsemblFungi"/>
</dbReference>
<evidence type="ECO:0000256" key="8">
    <source>
        <dbReference type="ARBA" id="ARBA00022840"/>
    </source>
</evidence>
<dbReference type="GO" id="GO:0004798">
    <property type="term" value="F:dTMP kinase activity"/>
    <property type="evidence" value="ECO:0007669"/>
    <property type="project" value="UniProtKB-EC"/>
</dbReference>
<evidence type="ECO:0000313" key="11">
    <source>
        <dbReference type="Proteomes" id="UP000005627"/>
    </source>
</evidence>
<organism evidence="10 11">
    <name type="scientific">Torulaspora delbrueckii</name>
    <name type="common">Yeast</name>
    <name type="synonym">Candida colliculosa</name>
    <dbReference type="NCBI Taxonomy" id="4950"/>
    <lineage>
        <taxon>Eukaryota</taxon>
        <taxon>Fungi</taxon>
        <taxon>Dikarya</taxon>
        <taxon>Ascomycota</taxon>
        <taxon>Saccharomycotina</taxon>
        <taxon>Saccharomycetes</taxon>
        <taxon>Saccharomycetales</taxon>
        <taxon>Saccharomycetaceae</taxon>
        <taxon>Torulaspora</taxon>
    </lineage>
</organism>
<dbReference type="RefSeq" id="XP_003682078.1">
    <property type="nucleotide sequence ID" value="XM_003682030.1"/>
</dbReference>
<gene>
    <name evidence="10" type="primary">TDEL0F00560</name>
    <name evidence="10" type="ORF">TDEL_0F00560</name>
</gene>
<protein>
    <recommendedName>
        <fullName evidence="3">dTMP kinase</fullName>
        <ecNumber evidence="3">2.7.4.9</ecNumber>
    </recommendedName>
</protein>
<keyword evidence="6" id="KW-0547">Nucleotide-binding</keyword>
<dbReference type="GO" id="GO:0006235">
    <property type="term" value="P:dTTP biosynthetic process"/>
    <property type="evidence" value="ECO:0007669"/>
    <property type="project" value="EnsemblFungi"/>
</dbReference>
<dbReference type="KEGG" id="tdl:TDEL_0F00560"/>
<dbReference type="InterPro" id="IPR018095">
    <property type="entry name" value="Thymidylate_kin_CS"/>
</dbReference>
<evidence type="ECO:0000256" key="6">
    <source>
        <dbReference type="ARBA" id="ARBA00022741"/>
    </source>
</evidence>
<keyword evidence="4" id="KW-0808">Transferase</keyword>
<name>G8ZW73_TORDE</name>
<dbReference type="GO" id="GO:0120136">
    <property type="term" value="F:dUMP kinase activity"/>
    <property type="evidence" value="ECO:0007669"/>
    <property type="project" value="EnsemblFungi"/>
</dbReference>
<dbReference type="NCBIfam" id="TIGR00041">
    <property type="entry name" value="DTMP_kinase"/>
    <property type="match status" value="1"/>
</dbReference>
<dbReference type="Pfam" id="PF02223">
    <property type="entry name" value="Thymidylate_kin"/>
    <property type="match status" value="1"/>
</dbReference>
<accession>G8ZW73</accession>
<dbReference type="STRING" id="1076872.G8ZW73"/>
<dbReference type="InterPro" id="IPR027417">
    <property type="entry name" value="P-loop_NTPase"/>
</dbReference>
<dbReference type="OrthoDB" id="425602at2759"/>
<sequence length="176" mass="20124">MTRGRLILIEGLDRTGKTTQSNILLDKLKPNATLIKFPDRSTEIGQLIDKYLTDRSFVLPDQAVHLLFSANRWEVAQSIRELLLAGKHVVLDRYVYSGIAYSAAKGVAGMDRNWCLQPDKGLLKPDLTIFLTNANVCENQSRQGFGDERYEVSEFQQEVKKQFYKVFEDLEKNKIP</sequence>
<dbReference type="EC" id="2.7.4.9" evidence="3"/>
<dbReference type="GeneID" id="11501169"/>
<keyword evidence="7" id="KW-0418">Kinase</keyword>
<feature type="domain" description="Thymidylate kinase-like" evidence="9">
    <location>
        <begin position="9"/>
        <end position="171"/>
    </location>
</feature>
<comment type="pathway">
    <text evidence="1">Pyrimidine metabolism; dTTP biosynthesis.</text>
</comment>
<evidence type="ECO:0000256" key="1">
    <source>
        <dbReference type="ARBA" id="ARBA00004992"/>
    </source>
</evidence>
<dbReference type="Gene3D" id="3.40.50.300">
    <property type="entry name" value="P-loop containing nucleotide triphosphate hydrolases"/>
    <property type="match status" value="1"/>
</dbReference>
<dbReference type="CDD" id="cd01672">
    <property type="entry name" value="TMPK"/>
    <property type="match status" value="1"/>
</dbReference>
<evidence type="ECO:0000256" key="4">
    <source>
        <dbReference type="ARBA" id="ARBA00022679"/>
    </source>
</evidence>
<keyword evidence="11" id="KW-1185">Reference proteome</keyword>
<dbReference type="GO" id="GO:0004550">
    <property type="term" value="F:nucleoside diphosphate kinase activity"/>
    <property type="evidence" value="ECO:0007669"/>
    <property type="project" value="EnsemblFungi"/>
</dbReference>
<dbReference type="GO" id="GO:0005634">
    <property type="term" value="C:nucleus"/>
    <property type="evidence" value="ECO:0007669"/>
    <property type="project" value="EnsemblFungi"/>
</dbReference>
<reference evidence="10 11" key="1">
    <citation type="journal article" date="2011" name="Proc. Natl. Acad. Sci. U.S.A.">
        <title>Evolutionary erosion of yeast sex chromosomes by mating-type switching accidents.</title>
        <authorList>
            <person name="Gordon J.L."/>
            <person name="Armisen D."/>
            <person name="Proux-Wera E."/>
            <person name="Oheigeartaigh S.S."/>
            <person name="Byrne K.P."/>
            <person name="Wolfe K.H."/>
        </authorList>
    </citation>
    <scope>NUCLEOTIDE SEQUENCE [LARGE SCALE GENOMIC DNA]</scope>
    <source>
        <strain evidence="11">ATCC 10662 / CBS 1146 / NBRC 0425 / NCYC 2629 / NRRL Y-866</strain>
    </source>
</reference>
<dbReference type="InterPro" id="IPR039430">
    <property type="entry name" value="Thymidylate_kin-like_dom"/>
</dbReference>
<dbReference type="InterPro" id="IPR018094">
    <property type="entry name" value="Thymidylate_kinase"/>
</dbReference>
<dbReference type="PANTHER" id="PTHR10344:SF1">
    <property type="entry name" value="THYMIDYLATE KINASE"/>
    <property type="match status" value="1"/>
</dbReference>
<evidence type="ECO:0000256" key="3">
    <source>
        <dbReference type="ARBA" id="ARBA00012980"/>
    </source>
</evidence>
<dbReference type="eggNOG" id="KOG3327">
    <property type="taxonomic scope" value="Eukaryota"/>
</dbReference>
<dbReference type="GO" id="GO:0006227">
    <property type="term" value="P:dUDP biosynthetic process"/>
    <property type="evidence" value="ECO:0007669"/>
    <property type="project" value="EnsemblFungi"/>
</dbReference>
<dbReference type="GO" id="GO:0005524">
    <property type="term" value="F:ATP binding"/>
    <property type="evidence" value="ECO:0007669"/>
    <property type="project" value="UniProtKB-KW"/>
</dbReference>
<dbReference type="InParanoid" id="G8ZW73"/>
<dbReference type="GO" id="GO:0005829">
    <property type="term" value="C:cytosol"/>
    <property type="evidence" value="ECO:0007669"/>
    <property type="project" value="TreeGrafter"/>
</dbReference>
<dbReference type="HOGENOM" id="CLU_049131_3_2_1"/>
<keyword evidence="8" id="KW-0067">ATP-binding</keyword>
<dbReference type="SUPFAM" id="SSF52540">
    <property type="entry name" value="P-loop containing nucleoside triphosphate hydrolases"/>
    <property type="match status" value="1"/>
</dbReference>
<proteinExistence type="inferred from homology"/>
<evidence type="ECO:0000256" key="5">
    <source>
        <dbReference type="ARBA" id="ARBA00022727"/>
    </source>
</evidence>